<accession>Q9R572</accession>
<name>Q9R572_NITER</name>
<dbReference type="Pfam" id="PF13447">
    <property type="entry name" value="Multi-haem_cyto"/>
    <property type="match status" value="1"/>
</dbReference>
<proteinExistence type="evidence at protein level"/>
<reference key="1">
    <citation type="journal article" date="1993" name="J. Biol. Chem.">
        <title>Hydroxylamine oxidoreductase from Nitrosomonas europaea is a multimer of an octa-heme subunit.</title>
        <authorList>
            <person name="Arciero D.M."/>
            <person name="Hooper A.B."/>
        </authorList>
    </citation>
    <scope>PROTEIN SEQUENCE</scope>
</reference>
<organism>
    <name type="scientific">Nitrosomonas europaea</name>
    <dbReference type="NCBI Taxonomy" id="915"/>
    <lineage>
        <taxon>Bacteria</taxon>
        <taxon>Pseudomonadati</taxon>
        <taxon>Pseudomonadota</taxon>
        <taxon>Betaproteobacteria</taxon>
        <taxon>Nitrosomonadales</taxon>
        <taxon>Nitrosomonadaceae</taxon>
        <taxon>Nitrosomonas</taxon>
    </lineage>
</organism>
<keyword id="KW-0903">Direct protein sequencing</keyword>
<protein>
    <submittedName>
        <fullName>Hydroxylamine oxidoreductase</fullName>
    </submittedName>
</protein>
<dbReference type="AlphaFoldDB" id="Q9R572"/>
<sequence>SAAESRKPEACATCHSGVD</sequence>